<dbReference type="RefSeq" id="WP_012389024.1">
    <property type="nucleotide sequence ID" value="NC_010602.1"/>
</dbReference>
<evidence type="ECO:0000313" key="1">
    <source>
        <dbReference type="EMBL" id="ABZ98154.1"/>
    </source>
</evidence>
<keyword evidence="2" id="KW-1185">Reference proteome</keyword>
<organism evidence="1 2">
    <name type="scientific">Leptospira biflexa serovar Patoc (strain Patoc 1 / ATCC 23582 / Paris)</name>
    <dbReference type="NCBI Taxonomy" id="456481"/>
    <lineage>
        <taxon>Bacteria</taxon>
        <taxon>Pseudomonadati</taxon>
        <taxon>Spirochaetota</taxon>
        <taxon>Spirochaetia</taxon>
        <taxon>Leptospirales</taxon>
        <taxon>Leptospiraceae</taxon>
        <taxon>Leptospira</taxon>
    </lineage>
</organism>
<gene>
    <name evidence="1" type="ordered locus">LEPBI_I2052</name>
</gene>
<dbReference type="Proteomes" id="UP000001847">
    <property type="component" value="Chromosome I"/>
</dbReference>
<accession>B0SSR4</accession>
<name>B0SSR4_LEPBP</name>
<reference evidence="1 2" key="1">
    <citation type="journal article" date="2008" name="PLoS ONE">
        <title>Genome sequence of the saprophyte Leptospira biflexa provides insights into the evolution of Leptospira and the pathogenesis of leptospirosis.</title>
        <authorList>
            <person name="Picardeau M."/>
            <person name="Bulach D.M."/>
            <person name="Bouchier C."/>
            <person name="Zuerner R.L."/>
            <person name="Zidane N."/>
            <person name="Wilson P.J."/>
            <person name="Creno S."/>
            <person name="Kuczek E.S."/>
            <person name="Bommezzadri S."/>
            <person name="Davis J.C."/>
            <person name="McGrath A."/>
            <person name="Johnson M.J."/>
            <person name="Boursaux-Eude C."/>
            <person name="Seemann T."/>
            <person name="Rouy Z."/>
            <person name="Coppel R.L."/>
            <person name="Rood J.I."/>
            <person name="Lajus A."/>
            <person name="Davies J.K."/>
            <person name="Medigue C."/>
            <person name="Adler B."/>
        </authorList>
    </citation>
    <scope>NUCLEOTIDE SEQUENCE [LARGE SCALE GENOMIC DNA]</scope>
    <source>
        <strain evidence="2">Patoc 1 / ATCC 23582 / Paris</strain>
    </source>
</reference>
<dbReference type="HOGENOM" id="CLU_1193650_0_0_12"/>
<dbReference type="OrthoDB" id="338790at2"/>
<dbReference type="KEGG" id="lbi:LEPBI_I2052"/>
<dbReference type="AlphaFoldDB" id="B0SSR4"/>
<dbReference type="BioCyc" id="LBIF456481:LEPBI_RS10135-MONOMER"/>
<protein>
    <submittedName>
        <fullName evidence="1">Uncharacterized protein</fullName>
    </submittedName>
</protein>
<dbReference type="STRING" id="456481.LEPBI_I2052"/>
<evidence type="ECO:0000313" key="2">
    <source>
        <dbReference type="Proteomes" id="UP000001847"/>
    </source>
</evidence>
<sequence length="232" mass="26688">MTQPLFSKFWIRISLFTSVLLPFSCTTIGFHQTKVRESLSYGEQATVRVCVIKEEGIEDKDVFTLFEAWNEELSFYQLKAEPSILMTMERPGFYGTDILEYLILFKMPSQCDRLLYLKGRTWGDILFEVLTLGIFAGVGVKLEVQGAVEAKTNTKGYIKAKYISTIQLLFTSPKSTLIHEGYHMLGCGHQLFMKECYERIRDVKLLLTDPNRDPNFFPNINSSGRKILKRPI</sequence>
<proteinExistence type="predicted"/>
<dbReference type="EMBL" id="CP000786">
    <property type="protein sequence ID" value="ABZ98154.1"/>
    <property type="molecule type" value="Genomic_DNA"/>
</dbReference>